<gene>
    <name evidence="1" type="ORF">HIJ39_11120</name>
</gene>
<name>A0A7Y0L6M8_9FIRM</name>
<dbReference type="AlphaFoldDB" id="A0A7Y0L6M8"/>
<dbReference type="Proteomes" id="UP000533476">
    <property type="component" value="Unassembled WGS sequence"/>
</dbReference>
<dbReference type="EMBL" id="JABBVZ010000034">
    <property type="protein sequence ID" value="NMP22899.1"/>
    <property type="molecule type" value="Genomic_DNA"/>
</dbReference>
<keyword evidence="2" id="KW-1185">Reference proteome</keyword>
<sequence>MKARLANIVISPDIFPVLVAGGGTAPARIERRSGSSFTARIALTATGDWQWVAAPTPVVGRCAQCGRAIVHDPIRHCYRCTSRCFWVSDSPGVLSTFLAPPPRQEVIQ</sequence>
<evidence type="ECO:0000313" key="1">
    <source>
        <dbReference type="EMBL" id="NMP22899.1"/>
    </source>
</evidence>
<dbReference type="RefSeq" id="WP_169099662.1">
    <property type="nucleotide sequence ID" value="NZ_JABBVZ010000034.1"/>
</dbReference>
<evidence type="ECO:0000313" key="2">
    <source>
        <dbReference type="Proteomes" id="UP000533476"/>
    </source>
</evidence>
<proteinExistence type="predicted"/>
<comment type="caution">
    <text evidence="1">The sequence shown here is derived from an EMBL/GenBank/DDBJ whole genome shotgun (WGS) entry which is preliminary data.</text>
</comment>
<organism evidence="1 2">
    <name type="scientific">Sulfobacillus harzensis</name>
    <dbReference type="NCBI Taxonomy" id="2729629"/>
    <lineage>
        <taxon>Bacteria</taxon>
        <taxon>Bacillati</taxon>
        <taxon>Bacillota</taxon>
        <taxon>Clostridia</taxon>
        <taxon>Eubacteriales</taxon>
        <taxon>Clostridiales Family XVII. Incertae Sedis</taxon>
        <taxon>Sulfobacillus</taxon>
    </lineage>
</organism>
<protein>
    <submittedName>
        <fullName evidence="1">Uncharacterized protein</fullName>
    </submittedName>
</protein>
<reference evidence="1 2" key="1">
    <citation type="submission" date="2020-04" db="EMBL/GenBank/DDBJ databases">
        <authorList>
            <person name="Zhang R."/>
            <person name="Schippers A."/>
        </authorList>
    </citation>
    <scope>NUCLEOTIDE SEQUENCE [LARGE SCALE GENOMIC DNA]</scope>
    <source>
        <strain evidence="1 2">DSM 109850</strain>
    </source>
</reference>
<accession>A0A7Y0L6M8</accession>